<evidence type="ECO:0000313" key="2">
    <source>
        <dbReference type="Proteomes" id="UP000322873"/>
    </source>
</evidence>
<evidence type="ECO:0000313" key="1">
    <source>
        <dbReference type="EMBL" id="KAA8565193.1"/>
    </source>
</evidence>
<name>A0A5M9JA15_MONFR</name>
<organism evidence="1 2">
    <name type="scientific">Monilinia fructicola</name>
    <name type="common">Brown rot fungus</name>
    <name type="synonym">Ciboria fructicola</name>
    <dbReference type="NCBI Taxonomy" id="38448"/>
    <lineage>
        <taxon>Eukaryota</taxon>
        <taxon>Fungi</taxon>
        <taxon>Dikarya</taxon>
        <taxon>Ascomycota</taxon>
        <taxon>Pezizomycotina</taxon>
        <taxon>Leotiomycetes</taxon>
        <taxon>Helotiales</taxon>
        <taxon>Sclerotiniaceae</taxon>
        <taxon>Monilinia</taxon>
    </lineage>
</organism>
<sequence>MIWMYDMVWDRMVRYGMGWDGMGWVRMVWCGVVWYGSWLDGWGVLDECVNTTNGDGGVEVWNCNRKAGLVGTRERMKVGSGSGRFDRIIE</sequence>
<dbReference type="Proteomes" id="UP000322873">
    <property type="component" value="Unassembled WGS sequence"/>
</dbReference>
<accession>A0A5M9JA15</accession>
<dbReference type="AlphaFoldDB" id="A0A5M9JA15"/>
<protein>
    <submittedName>
        <fullName evidence="1">Uncharacterized protein</fullName>
    </submittedName>
</protein>
<gene>
    <name evidence="1" type="ORF">EYC84_010930</name>
</gene>
<keyword evidence="2" id="KW-1185">Reference proteome</keyword>
<dbReference type="EMBL" id="VICG01000014">
    <property type="protein sequence ID" value="KAA8565193.1"/>
    <property type="molecule type" value="Genomic_DNA"/>
</dbReference>
<reference evidence="1 2" key="1">
    <citation type="submission" date="2019-06" db="EMBL/GenBank/DDBJ databases">
        <title>Genome Sequence of the Brown Rot Fungal Pathogen Monilinia fructicola.</title>
        <authorList>
            <person name="De Miccolis Angelini R.M."/>
            <person name="Landi L."/>
            <person name="Abate D."/>
            <person name="Pollastro S."/>
            <person name="Romanazzi G."/>
            <person name="Faretra F."/>
        </authorList>
    </citation>
    <scope>NUCLEOTIDE SEQUENCE [LARGE SCALE GENOMIC DNA]</scope>
    <source>
        <strain evidence="1 2">Mfrc123</strain>
    </source>
</reference>
<proteinExistence type="predicted"/>
<comment type="caution">
    <text evidence="1">The sequence shown here is derived from an EMBL/GenBank/DDBJ whole genome shotgun (WGS) entry which is preliminary data.</text>
</comment>